<evidence type="ECO:0000256" key="1">
    <source>
        <dbReference type="ARBA" id="ARBA00022801"/>
    </source>
</evidence>
<keyword evidence="2" id="KW-0472">Membrane</keyword>
<dbReference type="SMART" id="SM00304">
    <property type="entry name" value="HAMP"/>
    <property type="match status" value="1"/>
</dbReference>
<evidence type="ECO:0000313" key="4">
    <source>
        <dbReference type="EMBL" id="MBO8451124.1"/>
    </source>
</evidence>
<dbReference type="InterPro" id="IPR036278">
    <property type="entry name" value="Sialidase_sf"/>
</dbReference>
<dbReference type="GO" id="GO:0016791">
    <property type="term" value="F:phosphatase activity"/>
    <property type="evidence" value="ECO:0007669"/>
    <property type="project" value="TreeGrafter"/>
</dbReference>
<evidence type="ECO:0000256" key="2">
    <source>
        <dbReference type="SAM" id="Phobius"/>
    </source>
</evidence>
<dbReference type="SUPFAM" id="SSF50939">
    <property type="entry name" value="Sialidases"/>
    <property type="match status" value="1"/>
</dbReference>
<keyword evidence="2" id="KW-0812">Transmembrane</keyword>
<dbReference type="InterPro" id="IPR003660">
    <property type="entry name" value="HAMP_dom"/>
</dbReference>
<dbReference type="Gene3D" id="3.60.40.10">
    <property type="entry name" value="PPM-type phosphatase domain"/>
    <property type="match status" value="1"/>
</dbReference>
<dbReference type="Pfam" id="PF00672">
    <property type="entry name" value="HAMP"/>
    <property type="match status" value="1"/>
</dbReference>
<dbReference type="InterPro" id="IPR052016">
    <property type="entry name" value="Bact_Sigma-Reg"/>
</dbReference>
<feature type="transmembrane region" description="Helical" evidence="2">
    <location>
        <begin position="784"/>
        <end position="802"/>
    </location>
</feature>
<evidence type="ECO:0000313" key="5">
    <source>
        <dbReference type="Proteomes" id="UP000823616"/>
    </source>
</evidence>
<evidence type="ECO:0000259" key="3">
    <source>
        <dbReference type="PROSITE" id="PS50885"/>
    </source>
</evidence>
<reference evidence="4" key="2">
    <citation type="journal article" date="2021" name="PeerJ">
        <title>Extensive microbial diversity within the chicken gut microbiome revealed by metagenomics and culture.</title>
        <authorList>
            <person name="Gilroy R."/>
            <person name="Ravi A."/>
            <person name="Getino M."/>
            <person name="Pursley I."/>
            <person name="Horton D.L."/>
            <person name="Alikhan N.F."/>
            <person name="Baker D."/>
            <person name="Gharbi K."/>
            <person name="Hall N."/>
            <person name="Watson M."/>
            <person name="Adriaenssens E.M."/>
            <person name="Foster-Nyarko E."/>
            <person name="Jarju S."/>
            <person name="Secka A."/>
            <person name="Antonio M."/>
            <person name="Oren A."/>
            <person name="Chaudhuri R.R."/>
            <person name="La Ragione R."/>
            <person name="Hildebrand F."/>
            <person name="Pallen M.J."/>
        </authorList>
    </citation>
    <scope>NUCLEOTIDE SEQUENCE</scope>
    <source>
        <strain evidence="4">B3-4054</strain>
    </source>
</reference>
<reference evidence="4" key="1">
    <citation type="submission" date="2020-10" db="EMBL/GenBank/DDBJ databases">
        <authorList>
            <person name="Gilroy R."/>
        </authorList>
    </citation>
    <scope>NUCLEOTIDE SEQUENCE</scope>
    <source>
        <strain evidence="4">B3-4054</strain>
    </source>
</reference>
<feature type="domain" description="HAMP" evidence="3">
    <location>
        <begin position="1126"/>
        <end position="1183"/>
    </location>
</feature>
<dbReference type="PROSITE" id="PS50885">
    <property type="entry name" value="HAMP"/>
    <property type="match status" value="1"/>
</dbReference>
<sequence length="1543" mass="170491">MTKTESPGTGISRDLRRTAAFFFFFLAAVFSAQLAAQQFLWETPETITAADCAFPDAASNGSVSALIWQEFEDTGDGGKIWLSARIFNGGIRKERKMFAGPYPYSGIRPAIASVSVGKDGKILIAAAGGAGEISVFISDDCGETFRRSIIRGGQRTFLNPKVFSMAGGDLLLLATESRGEKFTLVCTRSQDGISWEPVAEFAPAKDLNHAFLPAHASSGGQDFLVFQALYPAEQQSTFQLYCTESTDGGQTWSRPSLLSSFERRRNFSLPGNHGNTDPFFAWNNQRPDLVCHGDKLYTVWERSRPSGGYSGIYFAEIGKTQLHFTGTPEKITRDGSCAAYPRIVFFQDRPAVTYFDTGENAGTAFLAVKNESDWITQKLSGDRENAAFVLPVRTDGSLEIYWQRNTQEQTGSAAEIVRLSHDRFTPAHMLSNPEFRPGGRVYTAGAYARIRVCGLPENTAGFSFAWGYNKAPDAPRTVMRLTDDNIIRETLTKDGTWILGVRTVDRKGVWGNTRFMEIVRDTEPPPRPYIPGPEKDAQGFLLSNSEEITWQSAGDKHAEYIWNLDYLGLCEDYSGILDPGAEDFQQKAAGIFTPGLPASNRCSPRTSLSLGNRANGLYALSVSAVDEAGNTGEPAVYFFALNKQRTETSVACLNFSAEEPAESELRITGEGFVRGGKIYEIMLDRDGAAPFDFTLTAANQDFQVESDNLITGIRPANLPVSTGEYHLILCHPVRGMYSAGQTIVVQNEAGSGTPQFRIACAGEPMQSTAADAGQNRDSAQLRTYMLFLFLILLLTGGVYGFISFRFPLRHRKNLYIQAREIPDNAGENKKARKPGRKKAASLRIKFIFFTGILVLFVVILISVLLGRRFFRIQKRTLTAGLQTRANVLLESLVSGGRAYLPGKNLMEISFLPAQVASIPEAVSVTITGPAIGKNREGTDFIWASNDAGVQDKTDTEGYIPGESRLITQAAAEIARMNVDIDNRASLSLSPLSDSVAFLSAEAASLAQKTDAVSVLRSREIQTVLHILEEETASRLAEFSDAGAGSYPHFDPENPDPEIERYLFFKPILYRQNGSPSYVHGNAIVEISTAGMFTSLREEGGNIVILTTYTAAIALFLGIFGSLVLAHIIISPIRRLAAYVSMIRDTEDKSLLEGMEISFRTRDEIGRLGETVNEMTRALANAAIAAKELTVGKETQKMFIPLETDEKGRKLTCGNLIDDGVEFFGYYEGAKGVSGDYFDYIKLDGQNYAIIKCDVAGKGVPAALIMIEVATIFQDFFQDWDSGKDAGELARLAVRINDLIESRGFHGRFAAFTLCLFNTENGDLYFCNAGDNLVHIYDASEQKMTDHRLHPASAAGVFPMRMINESGGFKVEKMHLDPGDILFLYTDGIDEAKRYFRDHTFKITMQGNENSELLGSGRVCAVLEAVLRRGTFVLTKQCDPEGDGKTYTFDFSSCSGTLEEAVIALVSVEKIFRMYKDPEATEFDRVQTDCRIDAFLEKHFTGYREYCGQKSPHREYPEYLFYENMQEDPQYDDLTILGIQKRER</sequence>
<dbReference type="Pfam" id="PF07228">
    <property type="entry name" value="SpoIIE"/>
    <property type="match status" value="1"/>
</dbReference>
<feature type="transmembrane region" description="Helical" evidence="2">
    <location>
        <begin position="1102"/>
        <end position="1125"/>
    </location>
</feature>
<gene>
    <name evidence="4" type="ORF">IAA96_08480</name>
</gene>
<protein>
    <submittedName>
        <fullName evidence="4">SpoIIE family protein phosphatase</fullName>
    </submittedName>
</protein>
<dbReference type="GO" id="GO:0007165">
    <property type="term" value="P:signal transduction"/>
    <property type="evidence" value="ECO:0007669"/>
    <property type="project" value="InterPro"/>
</dbReference>
<dbReference type="Gene3D" id="2.120.10.10">
    <property type="match status" value="1"/>
</dbReference>
<dbReference type="SMART" id="SM00331">
    <property type="entry name" value="PP2C_SIG"/>
    <property type="match status" value="1"/>
</dbReference>
<dbReference type="SUPFAM" id="SSF81606">
    <property type="entry name" value="PP2C-like"/>
    <property type="match status" value="1"/>
</dbReference>
<name>A0A9D9HHB8_9SPIR</name>
<dbReference type="InterPro" id="IPR001932">
    <property type="entry name" value="PPM-type_phosphatase-like_dom"/>
</dbReference>
<proteinExistence type="predicted"/>
<feature type="transmembrane region" description="Helical" evidence="2">
    <location>
        <begin position="846"/>
        <end position="865"/>
    </location>
</feature>
<keyword evidence="2" id="KW-1133">Transmembrane helix</keyword>
<dbReference type="EMBL" id="JADIMS010000157">
    <property type="protein sequence ID" value="MBO8451124.1"/>
    <property type="molecule type" value="Genomic_DNA"/>
</dbReference>
<dbReference type="Gene3D" id="6.10.340.10">
    <property type="match status" value="1"/>
</dbReference>
<accession>A0A9D9HHB8</accession>
<dbReference type="InterPro" id="IPR036457">
    <property type="entry name" value="PPM-type-like_dom_sf"/>
</dbReference>
<dbReference type="PANTHER" id="PTHR43156">
    <property type="entry name" value="STAGE II SPORULATION PROTEIN E-RELATED"/>
    <property type="match status" value="1"/>
</dbReference>
<dbReference type="CDD" id="cd15482">
    <property type="entry name" value="Sialidase_non-viral"/>
    <property type="match status" value="1"/>
</dbReference>
<keyword evidence="1" id="KW-0378">Hydrolase</keyword>
<dbReference type="PANTHER" id="PTHR43156:SF2">
    <property type="entry name" value="STAGE II SPORULATION PROTEIN E"/>
    <property type="match status" value="1"/>
</dbReference>
<dbReference type="CDD" id="cd06225">
    <property type="entry name" value="HAMP"/>
    <property type="match status" value="1"/>
</dbReference>
<comment type="caution">
    <text evidence="4">The sequence shown here is derived from an EMBL/GenBank/DDBJ whole genome shotgun (WGS) entry which is preliminary data.</text>
</comment>
<organism evidence="4 5">
    <name type="scientific">Candidatus Avitreponema avistercoris</name>
    <dbReference type="NCBI Taxonomy" id="2840705"/>
    <lineage>
        <taxon>Bacteria</taxon>
        <taxon>Pseudomonadati</taxon>
        <taxon>Spirochaetota</taxon>
        <taxon>Spirochaetia</taxon>
        <taxon>Spirochaetales</taxon>
        <taxon>Candidatus Avitreponema</taxon>
    </lineage>
</organism>
<dbReference type="GO" id="GO:0016020">
    <property type="term" value="C:membrane"/>
    <property type="evidence" value="ECO:0007669"/>
    <property type="project" value="InterPro"/>
</dbReference>
<dbReference type="Proteomes" id="UP000823616">
    <property type="component" value="Unassembled WGS sequence"/>
</dbReference>